<dbReference type="InterPro" id="IPR043519">
    <property type="entry name" value="NT_sf"/>
</dbReference>
<dbReference type="Gene3D" id="1.10.3090.10">
    <property type="entry name" value="cca-adding enzyme, domain 2"/>
    <property type="match status" value="1"/>
</dbReference>
<accession>A0AAD8ETX1</accession>
<dbReference type="Pfam" id="PF01743">
    <property type="entry name" value="PolyA_pol"/>
    <property type="match status" value="1"/>
</dbReference>
<dbReference type="Gene3D" id="3.30.460.10">
    <property type="entry name" value="Beta Polymerase, domain 2"/>
    <property type="match status" value="2"/>
</dbReference>
<dbReference type="GO" id="GO:0001680">
    <property type="term" value="P:tRNA 3'-terminal CCA addition"/>
    <property type="evidence" value="ECO:0007669"/>
    <property type="project" value="TreeGrafter"/>
</dbReference>
<dbReference type="SUPFAM" id="SSF81891">
    <property type="entry name" value="Poly A polymerase C-terminal region-like"/>
    <property type="match status" value="1"/>
</dbReference>
<reference evidence="12" key="1">
    <citation type="journal article" date="2023" name="IScience">
        <title>Live-bearing cockroach genome reveals convergent evolutionary mechanisms linked to viviparity in insects and beyond.</title>
        <authorList>
            <person name="Fouks B."/>
            <person name="Harrison M.C."/>
            <person name="Mikhailova A.A."/>
            <person name="Marchal E."/>
            <person name="English S."/>
            <person name="Carruthers M."/>
            <person name="Jennings E.C."/>
            <person name="Chiamaka E.L."/>
            <person name="Frigard R.A."/>
            <person name="Pippel M."/>
            <person name="Attardo G.M."/>
            <person name="Benoit J.B."/>
            <person name="Bornberg-Bauer E."/>
            <person name="Tobe S.S."/>
        </authorList>
    </citation>
    <scope>NUCLEOTIDE SEQUENCE</scope>
    <source>
        <strain evidence="12">Stay&amp;Tobe</strain>
    </source>
</reference>
<dbReference type="Proteomes" id="UP001233999">
    <property type="component" value="Unassembled WGS sequence"/>
</dbReference>
<evidence type="ECO:0000313" key="12">
    <source>
        <dbReference type="EMBL" id="KAJ9601542.1"/>
    </source>
</evidence>
<comment type="similarity">
    <text evidence="2 9">Belongs to the tRNA nucleotidyltransferase/poly(A) polymerase family.</text>
</comment>
<keyword evidence="13" id="KW-1185">Reference proteome</keyword>
<name>A0AAD8ETX1_DIPPU</name>
<evidence type="ECO:0000256" key="8">
    <source>
        <dbReference type="ARBA" id="ARBA00022842"/>
    </source>
</evidence>
<keyword evidence="9" id="KW-0694">RNA-binding</keyword>
<dbReference type="GO" id="GO:0046872">
    <property type="term" value="F:metal ion binding"/>
    <property type="evidence" value="ECO:0007669"/>
    <property type="project" value="UniProtKB-KW"/>
</dbReference>
<proteinExistence type="inferred from homology"/>
<dbReference type="AlphaFoldDB" id="A0AAD8ETX1"/>
<evidence type="ECO:0000256" key="6">
    <source>
        <dbReference type="ARBA" id="ARBA00022723"/>
    </source>
</evidence>
<evidence type="ECO:0000259" key="11">
    <source>
        <dbReference type="Pfam" id="PF12627"/>
    </source>
</evidence>
<keyword evidence="4" id="KW-0819">tRNA processing</keyword>
<keyword evidence="7" id="KW-0547">Nucleotide-binding</keyword>
<keyword evidence="8" id="KW-0460">Magnesium</keyword>
<dbReference type="GO" id="GO:0005739">
    <property type="term" value="C:mitochondrion"/>
    <property type="evidence" value="ECO:0007669"/>
    <property type="project" value="TreeGrafter"/>
</dbReference>
<feature type="domain" description="Poly A polymerase head" evidence="10">
    <location>
        <begin position="62"/>
        <end position="111"/>
    </location>
</feature>
<comment type="caution">
    <text evidence="12">The sequence shown here is derived from an EMBL/GenBank/DDBJ whole genome shotgun (WGS) entry which is preliminary data.</text>
</comment>
<feature type="domain" description="tRNA nucleotidyltransferase/poly(A) polymerase RNA and SrmB- binding" evidence="11">
    <location>
        <begin position="185"/>
        <end position="236"/>
    </location>
</feature>
<dbReference type="SUPFAM" id="SSF81301">
    <property type="entry name" value="Nucleotidyltransferase"/>
    <property type="match status" value="1"/>
</dbReference>
<gene>
    <name evidence="12" type="ORF">L9F63_000285</name>
</gene>
<dbReference type="GO" id="GO:0016779">
    <property type="term" value="F:nucleotidyltransferase activity"/>
    <property type="evidence" value="ECO:0007669"/>
    <property type="project" value="UniProtKB-KW"/>
</dbReference>
<keyword evidence="6" id="KW-0479">Metal-binding</keyword>
<dbReference type="CDD" id="cd05398">
    <property type="entry name" value="NT_ClassII-CCAase"/>
    <property type="match status" value="1"/>
</dbReference>
<dbReference type="GO" id="GO:0000166">
    <property type="term" value="F:nucleotide binding"/>
    <property type="evidence" value="ECO:0007669"/>
    <property type="project" value="UniProtKB-KW"/>
</dbReference>
<dbReference type="GO" id="GO:1990180">
    <property type="term" value="P:mitochondrial tRNA 3'-end processing"/>
    <property type="evidence" value="ECO:0007669"/>
    <property type="project" value="TreeGrafter"/>
</dbReference>
<comment type="cofactor">
    <cofactor evidence="1">
        <name>Mg(2+)</name>
        <dbReference type="ChEBI" id="CHEBI:18420"/>
    </cofactor>
</comment>
<evidence type="ECO:0000256" key="1">
    <source>
        <dbReference type="ARBA" id="ARBA00001946"/>
    </source>
</evidence>
<dbReference type="GO" id="GO:0000049">
    <property type="term" value="F:tRNA binding"/>
    <property type="evidence" value="ECO:0007669"/>
    <property type="project" value="TreeGrafter"/>
</dbReference>
<evidence type="ECO:0000256" key="4">
    <source>
        <dbReference type="ARBA" id="ARBA00022694"/>
    </source>
</evidence>
<dbReference type="InterPro" id="IPR050264">
    <property type="entry name" value="Bact_CCA-adding_enz_type3_sf"/>
</dbReference>
<dbReference type="InterPro" id="IPR032828">
    <property type="entry name" value="PolyA_RNA-bd"/>
</dbReference>
<evidence type="ECO:0000256" key="2">
    <source>
        <dbReference type="ARBA" id="ARBA00007265"/>
    </source>
</evidence>
<evidence type="ECO:0000256" key="7">
    <source>
        <dbReference type="ARBA" id="ARBA00022741"/>
    </source>
</evidence>
<evidence type="ECO:0000313" key="13">
    <source>
        <dbReference type="Proteomes" id="UP001233999"/>
    </source>
</evidence>
<evidence type="ECO:0008006" key="14">
    <source>
        <dbReference type="Google" id="ProtNLM"/>
    </source>
</evidence>
<dbReference type="PANTHER" id="PTHR46173">
    <property type="entry name" value="CCA TRNA NUCLEOTIDYLTRANSFERASE 1, MITOCHONDRIAL"/>
    <property type="match status" value="1"/>
</dbReference>
<reference evidence="12" key="2">
    <citation type="submission" date="2023-05" db="EMBL/GenBank/DDBJ databases">
        <authorList>
            <person name="Fouks B."/>
        </authorList>
    </citation>
    <scope>NUCLEOTIDE SEQUENCE</scope>
    <source>
        <strain evidence="12">Stay&amp;Tobe</strain>
        <tissue evidence="12">Testes</tissue>
    </source>
</reference>
<evidence type="ECO:0000256" key="3">
    <source>
        <dbReference type="ARBA" id="ARBA00022679"/>
    </source>
</evidence>
<evidence type="ECO:0000256" key="5">
    <source>
        <dbReference type="ARBA" id="ARBA00022695"/>
    </source>
</evidence>
<dbReference type="EMBL" id="JASPKZ010000012">
    <property type="protein sequence ID" value="KAJ9601542.1"/>
    <property type="molecule type" value="Genomic_DNA"/>
</dbReference>
<keyword evidence="3 9" id="KW-0808">Transferase</keyword>
<dbReference type="PANTHER" id="PTHR46173:SF1">
    <property type="entry name" value="CCA TRNA NUCLEOTIDYLTRANSFERASE 1, MITOCHONDRIAL"/>
    <property type="match status" value="1"/>
</dbReference>
<evidence type="ECO:0000259" key="10">
    <source>
        <dbReference type="Pfam" id="PF01743"/>
    </source>
</evidence>
<sequence>MNSQRKKSSYKTLQNSGKERNTNVVRQYVPVIMKLDSPEFKALFTPELVSLVSLFKEYGHELRIAGGAVRDLLMKIEPKDLDFATTATPDQMKEMFNAEGIRMINTKGERHDWKLDANRRDLTINSMFLGLDGTVYDYFDGYKDLQARRVVFVGDASTRIREDYLRILRYFRFYGRIAEQSDNHEENTLEAIRHNAAGLEIISGERIWTELRKILEGRFAGELVKIMISLGLNSYIGLPAQPNIKEFDRVWSLNCPEKVHPMTLLAALLTNQEEVMKFHARVKLSAYERDLTLFIVENRQDKPCVKPLQPYQLLIVNSKGKTSDTREWVREVLKYRGDFALLKQFDQWILPRFPINGNILKENGVPGGKILGPVMNALKHRWVENDFQLSSEELLKFLPEVLDEIGVKPKR</sequence>
<protein>
    <recommendedName>
        <fullName evidence="14">CCA tRNA nucleotidyltransferase 1, mitochondrial</fullName>
    </recommendedName>
</protein>
<organism evidence="12 13">
    <name type="scientific">Diploptera punctata</name>
    <name type="common">Pacific beetle cockroach</name>
    <dbReference type="NCBI Taxonomy" id="6984"/>
    <lineage>
        <taxon>Eukaryota</taxon>
        <taxon>Metazoa</taxon>
        <taxon>Ecdysozoa</taxon>
        <taxon>Arthropoda</taxon>
        <taxon>Hexapoda</taxon>
        <taxon>Insecta</taxon>
        <taxon>Pterygota</taxon>
        <taxon>Neoptera</taxon>
        <taxon>Polyneoptera</taxon>
        <taxon>Dictyoptera</taxon>
        <taxon>Blattodea</taxon>
        <taxon>Blaberoidea</taxon>
        <taxon>Blaberidae</taxon>
        <taxon>Diplopterinae</taxon>
        <taxon>Diploptera</taxon>
    </lineage>
</organism>
<evidence type="ECO:0000256" key="9">
    <source>
        <dbReference type="RuleBase" id="RU003953"/>
    </source>
</evidence>
<keyword evidence="5" id="KW-0548">Nucleotidyltransferase</keyword>
<dbReference type="InterPro" id="IPR002646">
    <property type="entry name" value="PolA_pol_head_dom"/>
</dbReference>
<dbReference type="Pfam" id="PF12627">
    <property type="entry name" value="PolyA_pol_RNAbd"/>
    <property type="match status" value="1"/>
</dbReference>